<dbReference type="GO" id="GO:0016747">
    <property type="term" value="F:acyltransferase activity, transferring groups other than amino-acyl groups"/>
    <property type="evidence" value="ECO:0007669"/>
    <property type="project" value="InterPro"/>
</dbReference>
<keyword evidence="3" id="KW-1185">Reference proteome</keyword>
<name>A0A2N3L8Z5_9PROT</name>
<evidence type="ECO:0000259" key="1">
    <source>
        <dbReference type="PROSITE" id="PS51186"/>
    </source>
</evidence>
<dbReference type="Proteomes" id="UP000233332">
    <property type="component" value="Unassembled WGS sequence"/>
</dbReference>
<dbReference type="AlphaFoldDB" id="A0A2N3L8Z5"/>
<protein>
    <recommendedName>
        <fullName evidence="1">N-acetyltransferase domain-containing protein</fullName>
    </recommendedName>
</protein>
<reference evidence="2 3" key="1">
    <citation type="submission" date="2017-09" db="EMBL/GenBank/DDBJ databases">
        <title>Biodiversity and function of Thalassospira species in the particle-attached aromatic-hydrocarbon-degrading consortia from the surface seawater of the China South Sea.</title>
        <authorList>
            <person name="Dong C."/>
            <person name="Lai Q."/>
            <person name="Shao Z."/>
        </authorList>
    </citation>
    <scope>NUCLEOTIDE SEQUENCE [LARGE SCALE GENOMIC DNA]</scope>
    <source>
        <strain evidence="2 3">139Z-12</strain>
    </source>
</reference>
<dbReference type="InterPro" id="IPR000182">
    <property type="entry name" value="GNAT_dom"/>
</dbReference>
<evidence type="ECO:0000313" key="3">
    <source>
        <dbReference type="Proteomes" id="UP000233332"/>
    </source>
</evidence>
<dbReference type="Gene3D" id="3.40.630.30">
    <property type="match status" value="1"/>
</dbReference>
<dbReference type="CDD" id="cd04301">
    <property type="entry name" value="NAT_SF"/>
    <property type="match status" value="1"/>
</dbReference>
<dbReference type="RefSeq" id="WP_101300099.1">
    <property type="nucleotide sequence ID" value="NZ_NXGX01000002.1"/>
</dbReference>
<accession>A0A2N3L8Z5</accession>
<gene>
    <name evidence="2" type="ORF">COO92_03850</name>
</gene>
<comment type="caution">
    <text evidence="2">The sequence shown here is derived from an EMBL/GenBank/DDBJ whole genome shotgun (WGS) entry which is preliminary data.</text>
</comment>
<dbReference type="PROSITE" id="PS51186">
    <property type="entry name" value="GNAT"/>
    <property type="match status" value="1"/>
</dbReference>
<proteinExistence type="predicted"/>
<dbReference type="Pfam" id="PF00583">
    <property type="entry name" value="Acetyltransf_1"/>
    <property type="match status" value="1"/>
</dbReference>
<feature type="domain" description="N-acetyltransferase" evidence="1">
    <location>
        <begin position="29"/>
        <end position="179"/>
    </location>
</feature>
<dbReference type="InterPro" id="IPR016181">
    <property type="entry name" value="Acyl_CoA_acyltransferase"/>
</dbReference>
<organism evidence="2 3">
    <name type="scientific">Thalassospira lohafexi</name>
    <dbReference type="NCBI Taxonomy" id="744227"/>
    <lineage>
        <taxon>Bacteria</taxon>
        <taxon>Pseudomonadati</taxon>
        <taxon>Pseudomonadota</taxon>
        <taxon>Alphaproteobacteria</taxon>
        <taxon>Rhodospirillales</taxon>
        <taxon>Thalassospiraceae</taxon>
        <taxon>Thalassospira</taxon>
    </lineage>
</organism>
<sequence length="180" mass="19521">MPDPTSYRPKPDIAANAATSAGADDGTGILLEQLKTPSDDDVAAITHLWIATGLIPAIRDARKDIENCINANHGSLIVARLPSDRQIIATMMTGHDEIFGWIHYLAIAAFAQSLGLGRQLVELAEDILRASNLAEVRATIETPEIADFYTKLGYEPVTNAPQTKAHDVFQTTLMCKRLSP</sequence>
<evidence type="ECO:0000313" key="2">
    <source>
        <dbReference type="EMBL" id="PKR59197.1"/>
    </source>
</evidence>
<dbReference type="EMBL" id="NXGX01000002">
    <property type="protein sequence ID" value="PKR59197.1"/>
    <property type="molecule type" value="Genomic_DNA"/>
</dbReference>
<dbReference type="SUPFAM" id="SSF55729">
    <property type="entry name" value="Acyl-CoA N-acyltransferases (Nat)"/>
    <property type="match status" value="1"/>
</dbReference>